<dbReference type="PROSITE" id="PS50109">
    <property type="entry name" value="HIS_KIN"/>
    <property type="match status" value="1"/>
</dbReference>
<evidence type="ECO:0000313" key="19">
    <source>
        <dbReference type="Proteomes" id="UP000275076"/>
    </source>
</evidence>
<dbReference type="Gene3D" id="1.10.287.130">
    <property type="match status" value="1"/>
</dbReference>
<organism evidence="18 19">
    <name type="scientific">Salibacterium salarium</name>
    <dbReference type="NCBI Taxonomy" id="284579"/>
    <lineage>
        <taxon>Bacteria</taxon>
        <taxon>Bacillati</taxon>
        <taxon>Bacillota</taxon>
        <taxon>Bacilli</taxon>
        <taxon>Bacillales</taxon>
        <taxon>Bacillaceae</taxon>
    </lineage>
</organism>
<dbReference type="Gene3D" id="3.30.565.10">
    <property type="entry name" value="Histidine kinase-like ATPase, C-terminal domain"/>
    <property type="match status" value="1"/>
</dbReference>
<dbReference type="SUPFAM" id="SSF55874">
    <property type="entry name" value="ATPase domain of HSP90 chaperone/DNA topoisomerase II/histidine kinase"/>
    <property type="match status" value="1"/>
</dbReference>
<protein>
    <recommendedName>
        <fullName evidence="3">histidine kinase</fullName>
        <ecNumber evidence="3">2.7.13.3</ecNumber>
    </recommendedName>
</protein>
<gene>
    <name evidence="18" type="ORF">D7Z54_04480</name>
</gene>
<dbReference type="NCBIfam" id="TIGR00229">
    <property type="entry name" value="sensory_box"/>
    <property type="match status" value="1"/>
</dbReference>
<dbReference type="GO" id="GO:0006355">
    <property type="term" value="P:regulation of DNA-templated transcription"/>
    <property type="evidence" value="ECO:0007669"/>
    <property type="project" value="InterPro"/>
</dbReference>
<sequence>MKTLRSKLLFAFLTITCIPLIAAGIISYQTQKKDLTNRIEQTLFIFSDNLAFAVEDIISERLTDLEQLSQNPVLMNGDAEDEEIQEEFLKFIDNHDLYYGLIFVNRDGLITVDTDGTVVGNNVKDREWFQEANDGSLFLSDIFMSSVVDNPILAMASGVKNEEGEVIGVISPSFDLEYLWSFLWKRIDQYSEEQENINVAGETFLLNESGDYIAHPDSDNVLERNFLNETNSTLTSMQELGTDPGLIHNEKEETVNAIAPIGHMEGFDNNWYVGLSVPADEMYAPLRDLLFKYLLLFSIVLLITITAVFKLSRYIVEPVERLVSATNDFAVGKKVLPLQSNAYEEINKLTRTFNDMTKRLEEREKAHRKSTLIIETTDNGVISINRNNAHITTFNRTCEKLFQLDKEDVVGRSLFSLIDHHSDFKAFMNNVYFNRENEHISRIYEFDCDIQGENHAFFLSMTPLPTIEDEEKIEDILLVFKEVTEKKEMEKELLRSEKLKVIGKLASGFAHEIRNPLTTIRGFMQLYKETDDKKVDNYHYHIILSEIDRVNSIVEDLLTIAKPDREKEKTNVQMNDILVDTLYLFHSQAKTKNITTNYKLDPSLPHIYAEEKKLKQVVMNLIKNAIEAIHENGHIHVSSESVTEKEVQGIIVRIEDNGEGMTQETLDKLGSPFYTTKKDGTGLGLMTCFQIIEEAGGSIQVDSEQRKGTVFKIWLPLR</sequence>
<dbReference type="Pfam" id="PF02743">
    <property type="entry name" value="dCache_1"/>
    <property type="match status" value="1"/>
</dbReference>
<comment type="caution">
    <text evidence="18">The sequence shown here is derived from an EMBL/GenBank/DDBJ whole genome shotgun (WGS) entry which is preliminary data.</text>
</comment>
<dbReference type="SMART" id="SM00304">
    <property type="entry name" value="HAMP"/>
    <property type="match status" value="1"/>
</dbReference>
<dbReference type="AlphaFoldDB" id="A0A428N7R2"/>
<evidence type="ECO:0000256" key="14">
    <source>
        <dbReference type="SAM" id="Phobius"/>
    </source>
</evidence>
<dbReference type="SUPFAM" id="SSF55785">
    <property type="entry name" value="PYP-like sensor domain (PAS domain)"/>
    <property type="match status" value="1"/>
</dbReference>
<evidence type="ECO:0000256" key="9">
    <source>
        <dbReference type="ARBA" id="ARBA00022777"/>
    </source>
</evidence>
<comment type="catalytic activity">
    <reaction evidence="1">
        <text>ATP + protein L-histidine = ADP + protein N-phospho-L-histidine.</text>
        <dbReference type="EC" id="2.7.13.3"/>
    </reaction>
</comment>
<feature type="domain" description="Histidine kinase" evidence="15">
    <location>
        <begin position="508"/>
        <end position="718"/>
    </location>
</feature>
<keyword evidence="6" id="KW-0808">Transferase</keyword>
<dbReference type="CDD" id="cd12914">
    <property type="entry name" value="PDC1_DGC_like"/>
    <property type="match status" value="1"/>
</dbReference>
<dbReference type="CDD" id="cd00075">
    <property type="entry name" value="HATPase"/>
    <property type="match status" value="1"/>
</dbReference>
<dbReference type="SUPFAM" id="SSF103190">
    <property type="entry name" value="Sensory domain-like"/>
    <property type="match status" value="1"/>
</dbReference>
<evidence type="ECO:0000313" key="18">
    <source>
        <dbReference type="EMBL" id="RSL34417.1"/>
    </source>
</evidence>
<dbReference type="InterPro" id="IPR003660">
    <property type="entry name" value="HAMP_dom"/>
</dbReference>
<dbReference type="PROSITE" id="PS50885">
    <property type="entry name" value="HAMP"/>
    <property type="match status" value="1"/>
</dbReference>
<dbReference type="PANTHER" id="PTHR43065">
    <property type="entry name" value="SENSOR HISTIDINE KINASE"/>
    <property type="match status" value="1"/>
</dbReference>
<dbReference type="OrthoDB" id="9815750at2"/>
<dbReference type="SUPFAM" id="SSF47384">
    <property type="entry name" value="Homodimeric domain of signal transducing histidine kinase"/>
    <property type="match status" value="1"/>
</dbReference>
<dbReference type="PANTHER" id="PTHR43065:SF46">
    <property type="entry name" value="C4-DICARBOXYLATE TRANSPORT SENSOR PROTEIN DCTB"/>
    <property type="match status" value="1"/>
</dbReference>
<dbReference type="CDD" id="cd00130">
    <property type="entry name" value="PAS"/>
    <property type="match status" value="1"/>
</dbReference>
<dbReference type="EC" id="2.7.13.3" evidence="3"/>
<keyword evidence="8" id="KW-0547">Nucleotide-binding</keyword>
<dbReference type="Proteomes" id="UP000275076">
    <property type="component" value="Unassembled WGS sequence"/>
</dbReference>
<dbReference type="InterPro" id="IPR000014">
    <property type="entry name" value="PAS"/>
</dbReference>
<dbReference type="RefSeq" id="WP_125554650.1">
    <property type="nucleotide sequence ID" value="NZ_RBVX01000003.1"/>
</dbReference>
<dbReference type="Pfam" id="PF02518">
    <property type="entry name" value="HATPase_c"/>
    <property type="match status" value="1"/>
</dbReference>
<dbReference type="Pfam" id="PF00989">
    <property type="entry name" value="PAS"/>
    <property type="match status" value="1"/>
</dbReference>
<dbReference type="Gene3D" id="3.30.450.20">
    <property type="entry name" value="PAS domain"/>
    <property type="match status" value="2"/>
</dbReference>
<evidence type="ECO:0000256" key="1">
    <source>
        <dbReference type="ARBA" id="ARBA00000085"/>
    </source>
</evidence>
<evidence type="ECO:0000256" key="13">
    <source>
        <dbReference type="ARBA" id="ARBA00023136"/>
    </source>
</evidence>
<keyword evidence="13 14" id="KW-0472">Membrane</keyword>
<dbReference type="InterPro" id="IPR004358">
    <property type="entry name" value="Sig_transdc_His_kin-like_C"/>
</dbReference>
<evidence type="ECO:0000256" key="6">
    <source>
        <dbReference type="ARBA" id="ARBA00022679"/>
    </source>
</evidence>
<dbReference type="GO" id="GO:0000155">
    <property type="term" value="F:phosphorelay sensor kinase activity"/>
    <property type="evidence" value="ECO:0007669"/>
    <property type="project" value="InterPro"/>
</dbReference>
<dbReference type="InterPro" id="IPR033479">
    <property type="entry name" value="dCache_1"/>
</dbReference>
<reference evidence="18 19" key="1">
    <citation type="submission" date="2018-10" db="EMBL/GenBank/DDBJ databases">
        <title>Draft genome sequence of Bacillus salarius IM0101, isolated from a hypersaline soil in Inner Mongolia, China.</title>
        <authorList>
            <person name="Yamprayoonswat W."/>
            <person name="Boonvisut S."/>
            <person name="Jumpathong W."/>
            <person name="Sittihan S."/>
            <person name="Ruangsuj P."/>
            <person name="Wanthongcharoen S."/>
            <person name="Thongpramul N."/>
            <person name="Pimmason S."/>
            <person name="Yu B."/>
            <person name="Yasawong M."/>
        </authorList>
    </citation>
    <scope>NUCLEOTIDE SEQUENCE [LARGE SCALE GENOMIC DNA]</scope>
    <source>
        <strain evidence="18 19">IM0101</strain>
    </source>
</reference>
<keyword evidence="9" id="KW-0418">Kinase</keyword>
<evidence type="ECO:0000259" key="17">
    <source>
        <dbReference type="PROSITE" id="PS50885"/>
    </source>
</evidence>
<feature type="domain" description="PAS" evidence="16">
    <location>
        <begin position="366"/>
        <end position="438"/>
    </location>
</feature>
<dbReference type="InterPro" id="IPR035965">
    <property type="entry name" value="PAS-like_dom_sf"/>
</dbReference>
<dbReference type="InterPro" id="IPR029151">
    <property type="entry name" value="Sensor-like_sf"/>
</dbReference>
<evidence type="ECO:0000256" key="5">
    <source>
        <dbReference type="ARBA" id="ARBA00022553"/>
    </source>
</evidence>
<dbReference type="InterPro" id="IPR036890">
    <property type="entry name" value="HATPase_C_sf"/>
</dbReference>
<evidence type="ECO:0000256" key="11">
    <source>
        <dbReference type="ARBA" id="ARBA00022989"/>
    </source>
</evidence>
<dbReference type="Gene3D" id="6.10.340.10">
    <property type="match status" value="1"/>
</dbReference>
<dbReference type="CDD" id="cd06225">
    <property type="entry name" value="HAMP"/>
    <property type="match status" value="1"/>
</dbReference>
<proteinExistence type="predicted"/>
<dbReference type="PRINTS" id="PR00344">
    <property type="entry name" value="BCTRLSENSOR"/>
</dbReference>
<feature type="transmembrane region" description="Helical" evidence="14">
    <location>
        <begin position="290"/>
        <end position="311"/>
    </location>
</feature>
<evidence type="ECO:0000256" key="10">
    <source>
        <dbReference type="ARBA" id="ARBA00022840"/>
    </source>
</evidence>
<dbReference type="GO" id="GO:0005524">
    <property type="term" value="F:ATP binding"/>
    <property type="evidence" value="ECO:0007669"/>
    <property type="project" value="UniProtKB-KW"/>
</dbReference>
<keyword evidence="4" id="KW-1003">Cell membrane</keyword>
<keyword evidence="5" id="KW-0597">Phosphoprotein</keyword>
<evidence type="ECO:0000256" key="4">
    <source>
        <dbReference type="ARBA" id="ARBA00022475"/>
    </source>
</evidence>
<dbReference type="InterPro" id="IPR013767">
    <property type="entry name" value="PAS_fold"/>
</dbReference>
<keyword evidence="10" id="KW-0067">ATP-binding</keyword>
<evidence type="ECO:0000256" key="7">
    <source>
        <dbReference type="ARBA" id="ARBA00022692"/>
    </source>
</evidence>
<keyword evidence="11 14" id="KW-1133">Transmembrane helix</keyword>
<dbReference type="SMART" id="SM00091">
    <property type="entry name" value="PAS"/>
    <property type="match status" value="1"/>
</dbReference>
<accession>A0A428N7R2</accession>
<dbReference type="InterPro" id="IPR003661">
    <property type="entry name" value="HisK_dim/P_dom"/>
</dbReference>
<evidence type="ECO:0000256" key="3">
    <source>
        <dbReference type="ARBA" id="ARBA00012438"/>
    </source>
</evidence>
<dbReference type="EMBL" id="RBVX01000003">
    <property type="protein sequence ID" value="RSL34417.1"/>
    <property type="molecule type" value="Genomic_DNA"/>
</dbReference>
<keyword evidence="7 14" id="KW-0812">Transmembrane</keyword>
<evidence type="ECO:0000256" key="8">
    <source>
        <dbReference type="ARBA" id="ARBA00022741"/>
    </source>
</evidence>
<dbReference type="SMART" id="SM00387">
    <property type="entry name" value="HATPase_c"/>
    <property type="match status" value="1"/>
</dbReference>
<dbReference type="GO" id="GO:0005886">
    <property type="term" value="C:plasma membrane"/>
    <property type="evidence" value="ECO:0007669"/>
    <property type="project" value="UniProtKB-SubCell"/>
</dbReference>
<comment type="subcellular location">
    <subcellularLocation>
        <location evidence="2">Cell membrane</location>
        <topology evidence="2">Multi-pass membrane protein</topology>
    </subcellularLocation>
</comment>
<dbReference type="InterPro" id="IPR005467">
    <property type="entry name" value="His_kinase_dom"/>
</dbReference>
<keyword evidence="12" id="KW-0902">Two-component regulatory system</keyword>
<name>A0A428N7R2_9BACI</name>
<dbReference type="InterPro" id="IPR003594">
    <property type="entry name" value="HATPase_dom"/>
</dbReference>
<dbReference type="SMART" id="SM00388">
    <property type="entry name" value="HisKA"/>
    <property type="match status" value="1"/>
</dbReference>
<feature type="domain" description="HAMP" evidence="17">
    <location>
        <begin position="313"/>
        <end position="365"/>
    </location>
</feature>
<evidence type="ECO:0000256" key="2">
    <source>
        <dbReference type="ARBA" id="ARBA00004651"/>
    </source>
</evidence>
<dbReference type="InterPro" id="IPR036097">
    <property type="entry name" value="HisK_dim/P_sf"/>
</dbReference>
<keyword evidence="19" id="KW-1185">Reference proteome</keyword>
<dbReference type="Pfam" id="PF00512">
    <property type="entry name" value="HisKA"/>
    <property type="match status" value="1"/>
</dbReference>
<evidence type="ECO:0000256" key="12">
    <source>
        <dbReference type="ARBA" id="ARBA00023012"/>
    </source>
</evidence>
<evidence type="ECO:0000259" key="16">
    <source>
        <dbReference type="PROSITE" id="PS50112"/>
    </source>
</evidence>
<evidence type="ECO:0000259" key="15">
    <source>
        <dbReference type="PROSITE" id="PS50109"/>
    </source>
</evidence>
<dbReference type="CDD" id="cd00082">
    <property type="entry name" value="HisKA"/>
    <property type="match status" value="1"/>
</dbReference>
<dbReference type="PROSITE" id="PS50112">
    <property type="entry name" value="PAS"/>
    <property type="match status" value="1"/>
</dbReference>